<dbReference type="SMART" id="SM00471">
    <property type="entry name" value="HDc"/>
    <property type="match status" value="1"/>
</dbReference>
<dbReference type="Gene3D" id="1.10.3210.10">
    <property type="entry name" value="Hypothetical protein af1432"/>
    <property type="match status" value="1"/>
</dbReference>
<dbReference type="CDD" id="cd00077">
    <property type="entry name" value="HDc"/>
    <property type="match status" value="1"/>
</dbReference>
<dbReference type="PANTHER" id="PTHR35795:SF1">
    <property type="entry name" value="BIS(5'-NUCLEOSYL)-TETRAPHOSPHATASE, SYMMETRICAL"/>
    <property type="match status" value="1"/>
</dbReference>
<feature type="domain" description="HD/PDEase" evidence="7">
    <location>
        <begin position="24"/>
        <end position="153"/>
    </location>
</feature>
<evidence type="ECO:0000256" key="6">
    <source>
        <dbReference type="ARBA" id="ARBA00049417"/>
    </source>
</evidence>
<dbReference type="NCBIfam" id="TIGR00488">
    <property type="entry name" value="bis(5'-nucleosyl)-tetraphosphatase (symmetrical) YqeK"/>
    <property type="match status" value="1"/>
</dbReference>
<evidence type="ECO:0000256" key="3">
    <source>
        <dbReference type="ARBA" id="ARBA00022741"/>
    </source>
</evidence>
<dbReference type="SUPFAM" id="SSF109604">
    <property type="entry name" value="HD-domain/PDEase-like"/>
    <property type="match status" value="1"/>
</dbReference>
<dbReference type="PANTHER" id="PTHR35795">
    <property type="entry name" value="SLR1885 PROTEIN"/>
    <property type="match status" value="1"/>
</dbReference>
<evidence type="ECO:0000259" key="7">
    <source>
        <dbReference type="SMART" id="SM00471"/>
    </source>
</evidence>
<dbReference type="EC" id="3.6.1.41" evidence="1"/>
<dbReference type="GO" id="GO:0046872">
    <property type="term" value="F:metal ion binding"/>
    <property type="evidence" value="ECO:0007669"/>
    <property type="project" value="UniProtKB-KW"/>
</dbReference>
<keyword evidence="5" id="KW-0408">Iron</keyword>
<name>A0A1W9S2W3_9BACT</name>
<dbReference type="GO" id="GO:0000166">
    <property type="term" value="F:nucleotide binding"/>
    <property type="evidence" value="ECO:0007669"/>
    <property type="project" value="UniProtKB-KW"/>
</dbReference>
<accession>A0A1W9S2W3</accession>
<comment type="catalytic activity">
    <reaction evidence="6">
        <text>P(1),P(4)-bis(5'-adenosyl) tetraphosphate + H2O = 2 ADP + 2 H(+)</text>
        <dbReference type="Rhea" id="RHEA:24252"/>
        <dbReference type="ChEBI" id="CHEBI:15377"/>
        <dbReference type="ChEBI" id="CHEBI:15378"/>
        <dbReference type="ChEBI" id="CHEBI:58141"/>
        <dbReference type="ChEBI" id="CHEBI:456216"/>
        <dbReference type="EC" id="3.6.1.41"/>
    </reaction>
</comment>
<dbReference type="InterPro" id="IPR051094">
    <property type="entry name" value="Diverse_Catalytic_Enzymes"/>
</dbReference>
<dbReference type="GO" id="GO:0008803">
    <property type="term" value="F:bis(5'-nucleosyl)-tetraphosphatase (symmetrical) activity"/>
    <property type="evidence" value="ECO:0007669"/>
    <property type="project" value="UniProtKB-EC"/>
</dbReference>
<gene>
    <name evidence="8" type="ORF">B6D57_00705</name>
</gene>
<dbReference type="AlphaFoldDB" id="A0A1W9S2W3"/>
<evidence type="ECO:0000256" key="4">
    <source>
        <dbReference type="ARBA" id="ARBA00022801"/>
    </source>
</evidence>
<protein>
    <recommendedName>
        <fullName evidence="1">bis(5'-nucleosyl)-tetraphosphatase (symmetrical)</fullName>
        <ecNumber evidence="1">3.6.1.41</ecNumber>
    </recommendedName>
</protein>
<dbReference type="Pfam" id="PF01966">
    <property type="entry name" value="HD"/>
    <property type="match status" value="1"/>
</dbReference>
<comment type="caution">
    <text evidence="8">The sequence shown here is derived from an EMBL/GenBank/DDBJ whole genome shotgun (WGS) entry which is preliminary data.</text>
</comment>
<keyword evidence="4" id="KW-0378">Hydrolase</keyword>
<sequence length="203" mass="23267">MVDLNVESSMTRWDIDRIINSFPVSEVLRRHMYGTARLAKELSLRFSENPQKAYIAGCLHDICRGMSDADSREYVDINGIQVLEMEYKSGTPLLHPIVAHHFLREKQIVDDERILEAVRYHTTGRPGMCNLTKLVMVADILEDSRDGDFEEMRSILDLNNIDDMVREVLRFKVDYIMSIGLKIHPLMSDTLKKLEKGVILSGG</sequence>
<keyword evidence="2" id="KW-0479">Metal-binding</keyword>
<dbReference type="Proteomes" id="UP000192611">
    <property type="component" value="Unassembled WGS sequence"/>
</dbReference>
<organism evidence="8 9">
    <name type="scientific">Candidatus Coatesbacteria bacterium 4484_99</name>
    <dbReference type="NCBI Taxonomy" id="1970774"/>
    <lineage>
        <taxon>Bacteria</taxon>
        <taxon>Candidatus Coatesiibacteriota</taxon>
    </lineage>
</organism>
<proteinExistence type="predicted"/>
<evidence type="ECO:0000313" key="9">
    <source>
        <dbReference type="Proteomes" id="UP000192611"/>
    </source>
</evidence>
<evidence type="ECO:0000256" key="2">
    <source>
        <dbReference type="ARBA" id="ARBA00022723"/>
    </source>
</evidence>
<dbReference type="InterPro" id="IPR003607">
    <property type="entry name" value="HD/PDEase_dom"/>
</dbReference>
<dbReference type="InterPro" id="IPR005249">
    <property type="entry name" value="YqeK"/>
</dbReference>
<dbReference type="InterPro" id="IPR006674">
    <property type="entry name" value="HD_domain"/>
</dbReference>
<evidence type="ECO:0000313" key="8">
    <source>
        <dbReference type="EMBL" id="OQX91191.1"/>
    </source>
</evidence>
<evidence type="ECO:0000256" key="1">
    <source>
        <dbReference type="ARBA" id="ARBA00012506"/>
    </source>
</evidence>
<evidence type="ECO:0000256" key="5">
    <source>
        <dbReference type="ARBA" id="ARBA00023004"/>
    </source>
</evidence>
<keyword evidence="3" id="KW-0547">Nucleotide-binding</keyword>
<reference evidence="9" key="1">
    <citation type="submission" date="2017-03" db="EMBL/GenBank/DDBJ databases">
        <title>Novel pathways for hydrocarbon cycling and metabolic interdependencies in hydrothermal sediment communities.</title>
        <authorList>
            <person name="Dombrowski N."/>
            <person name="Seitz K."/>
            <person name="Teske A."/>
            <person name="Baker B."/>
        </authorList>
    </citation>
    <scope>NUCLEOTIDE SEQUENCE [LARGE SCALE GENOMIC DNA]</scope>
</reference>
<dbReference type="EMBL" id="NATQ01000008">
    <property type="protein sequence ID" value="OQX91191.1"/>
    <property type="molecule type" value="Genomic_DNA"/>
</dbReference>